<dbReference type="AlphaFoldDB" id="A0A521CX44"/>
<name>A0A521CX44_9BACL</name>
<evidence type="ECO:0000313" key="2">
    <source>
        <dbReference type="Proteomes" id="UP000315636"/>
    </source>
</evidence>
<gene>
    <name evidence="1" type="ORF">SAMN06264849_104202</name>
</gene>
<keyword evidence="2" id="KW-1185">Reference proteome</keyword>
<organism evidence="1 2">
    <name type="scientific">Melghirimyces algeriensis</name>
    <dbReference type="NCBI Taxonomy" id="910412"/>
    <lineage>
        <taxon>Bacteria</taxon>
        <taxon>Bacillati</taxon>
        <taxon>Bacillota</taxon>
        <taxon>Bacilli</taxon>
        <taxon>Bacillales</taxon>
        <taxon>Thermoactinomycetaceae</taxon>
        <taxon>Melghirimyces</taxon>
    </lineage>
</organism>
<protein>
    <submittedName>
        <fullName evidence="1">Uncharacterized protein</fullName>
    </submittedName>
</protein>
<accession>A0A521CX44</accession>
<dbReference type="EMBL" id="FXTI01000004">
    <property type="protein sequence ID" value="SMO63230.1"/>
    <property type="molecule type" value="Genomic_DNA"/>
</dbReference>
<reference evidence="1 2" key="1">
    <citation type="submission" date="2017-05" db="EMBL/GenBank/DDBJ databases">
        <authorList>
            <person name="Varghese N."/>
            <person name="Submissions S."/>
        </authorList>
    </citation>
    <scope>NUCLEOTIDE SEQUENCE [LARGE SCALE GENOMIC DNA]</scope>
    <source>
        <strain evidence="1 2">DSM 45474</strain>
    </source>
</reference>
<dbReference type="Proteomes" id="UP000315636">
    <property type="component" value="Unassembled WGS sequence"/>
</dbReference>
<proteinExistence type="predicted"/>
<evidence type="ECO:0000313" key="1">
    <source>
        <dbReference type="EMBL" id="SMO63230.1"/>
    </source>
</evidence>
<sequence>MIHSFGEGAVCVLETSFAILPSAGSDLKGADRPSLLEFPPSMVNQHEQ</sequence>